<feature type="domain" description="Glycolipid transfer protein" evidence="2">
    <location>
        <begin position="29"/>
        <end position="173"/>
    </location>
</feature>
<evidence type="ECO:0000313" key="4">
    <source>
        <dbReference type="Proteomes" id="UP000310200"/>
    </source>
</evidence>
<dbReference type="Proteomes" id="UP000310200">
    <property type="component" value="Unassembled WGS sequence"/>
</dbReference>
<name>A0A4S2KKQ8_9HYME</name>
<comment type="caution">
    <text evidence="3">The sequence shown here is derived from an EMBL/GenBank/DDBJ whole genome shotgun (WGS) entry which is preliminary data.</text>
</comment>
<dbReference type="InterPro" id="IPR014830">
    <property type="entry name" value="Glycolipid_transfer_prot_dom"/>
</dbReference>
<protein>
    <recommendedName>
        <fullName evidence="2">Glycolipid transfer protein domain-containing protein</fullName>
    </recommendedName>
</protein>
<sequence>MAEGPDLSFFDLRTVHDHFDQALVENDDVDLKAYLEAYNELYKFFQLMGSVFSFVSSDLKQKIDVLTDLINKNTQNYTTIKSMIEYERENKLLEKADFVNGSRTLLRLHRGLDFIREFLQQLNDLTDIDKTVCCCQDAYNKTLAKHHSWVIRKAAIVAMYTMPTREALFKKVCGENVQRNIDVLPKMLEVTADVFNRTDSIYKTYQLHTLP</sequence>
<dbReference type="Gene3D" id="1.10.3520.10">
    <property type="entry name" value="Glycolipid transfer protein"/>
    <property type="match status" value="1"/>
</dbReference>
<dbReference type="Pfam" id="PF08718">
    <property type="entry name" value="GLTP"/>
    <property type="match status" value="1"/>
</dbReference>
<reference evidence="3 4" key="1">
    <citation type="journal article" date="2019" name="Philos. Trans. R. Soc. Lond., B, Biol. Sci.">
        <title>Ant behaviour and brain gene expression of defending hosts depend on the ecological success of the intruding social parasite.</title>
        <authorList>
            <person name="Kaur R."/>
            <person name="Stoldt M."/>
            <person name="Jongepier E."/>
            <person name="Feldmeyer B."/>
            <person name="Menzel F."/>
            <person name="Bornberg-Bauer E."/>
            <person name="Foitzik S."/>
        </authorList>
    </citation>
    <scope>NUCLEOTIDE SEQUENCE [LARGE SCALE GENOMIC DNA]</scope>
    <source>
        <tissue evidence="3">Whole body</tissue>
    </source>
</reference>
<dbReference type="GO" id="GO:1902387">
    <property type="term" value="F:ceramide 1-phosphate binding"/>
    <property type="evidence" value="ECO:0007669"/>
    <property type="project" value="TreeGrafter"/>
</dbReference>
<dbReference type="AlphaFoldDB" id="A0A4S2KKQ8"/>
<dbReference type="GO" id="GO:1902388">
    <property type="term" value="F:ceramide 1-phosphate transfer activity"/>
    <property type="evidence" value="ECO:0007669"/>
    <property type="project" value="TreeGrafter"/>
</dbReference>
<proteinExistence type="inferred from homology"/>
<dbReference type="GO" id="GO:0005829">
    <property type="term" value="C:cytosol"/>
    <property type="evidence" value="ECO:0007669"/>
    <property type="project" value="TreeGrafter"/>
</dbReference>
<dbReference type="PANTHER" id="PTHR10219">
    <property type="entry name" value="GLYCOLIPID TRANSFER PROTEIN-RELATED"/>
    <property type="match status" value="1"/>
</dbReference>
<dbReference type="EMBL" id="QBLH01002432">
    <property type="protein sequence ID" value="TGZ48559.1"/>
    <property type="molecule type" value="Genomic_DNA"/>
</dbReference>
<dbReference type="GO" id="GO:0016020">
    <property type="term" value="C:membrane"/>
    <property type="evidence" value="ECO:0007669"/>
    <property type="project" value="TreeGrafter"/>
</dbReference>
<evidence type="ECO:0000313" key="3">
    <source>
        <dbReference type="EMBL" id="TGZ48559.1"/>
    </source>
</evidence>
<organism evidence="3 4">
    <name type="scientific">Temnothorax longispinosus</name>
    <dbReference type="NCBI Taxonomy" id="300112"/>
    <lineage>
        <taxon>Eukaryota</taxon>
        <taxon>Metazoa</taxon>
        <taxon>Ecdysozoa</taxon>
        <taxon>Arthropoda</taxon>
        <taxon>Hexapoda</taxon>
        <taxon>Insecta</taxon>
        <taxon>Pterygota</taxon>
        <taxon>Neoptera</taxon>
        <taxon>Endopterygota</taxon>
        <taxon>Hymenoptera</taxon>
        <taxon>Apocrita</taxon>
        <taxon>Aculeata</taxon>
        <taxon>Formicoidea</taxon>
        <taxon>Formicidae</taxon>
        <taxon>Myrmicinae</taxon>
        <taxon>Temnothorax</taxon>
    </lineage>
</organism>
<gene>
    <name evidence="3" type="ORF">DBV15_08278</name>
</gene>
<dbReference type="FunFam" id="1.10.3520.10:FF:000002">
    <property type="entry name" value="Ceramide-1-phosphate transfer protein"/>
    <property type="match status" value="1"/>
</dbReference>
<dbReference type="SUPFAM" id="SSF110004">
    <property type="entry name" value="Glycolipid transfer protein, GLTP"/>
    <property type="match status" value="1"/>
</dbReference>
<comment type="similarity">
    <text evidence="1">Belongs to the GLTP family.</text>
</comment>
<dbReference type="PANTHER" id="PTHR10219:SF43">
    <property type="entry name" value="GLYCOLIPID TRANSFER PROTEIN DOMAIN-CONTAINING PROTEIN"/>
    <property type="match status" value="1"/>
</dbReference>
<dbReference type="GO" id="GO:0032691">
    <property type="term" value="P:negative regulation of interleukin-1 beta production"/>
    <property type="evidence" value="ECO:0007669"/>
    <property type="project" value="UniProtKB-ARBA"/>
</dbReference>
<evidence type="ECO:0000259" key="2">
    <source>
        <dbReference type="Pfam" id="PF08718"/>
    </source>
</evidence>
<dbReference type="InterPro" id="IPR036497">
    <property type="entry name" value="GLTP_sf"/>
</dbReference>
<evidence type="ECO:0000256" key="1">
    <source>
        <dbReference type="ARBA" id="ARBA00007148"/>
    </source>
</evidence>
<dbReference type="STRING" id="300112.A0A4S2KKQ8"/>
<accession>A0A4S2KKQ8</accession>
<keyword evidence="4" id="KW-1185">Reference proteome</keyword>